<dbReference type="Pfam" id="PF13499">
    <property type="entry name" value="EF-hand_7"/>
    <property type="match status" value="1"/>
</dbReference>
<protein>
    <recommendedName>
        <fullName evidence="4">EF-hand domain-containing protein</fullName>
    </recommendedName>
</protein>
<dbReference type="InterPro" id="IPR002048">
    <property type="entry name" value="EF_hand_dom"/>
</dbReference>
<feature type="domain" description="EF-hand" evidence="4">
    <location>
        <begin position="281"/>
        <end position="316"/>
    </location>
</feature>
<dbReference type="AlphaFoldDB" id="A0A8J5L5U1"/>
<feature type="domain" description="EF-hand" evidence="4">
    <location>
        <begin position="318"/>
        <end position="351"/>
    </location>
</feature>
<gene>
    <name evidence="5" type="ORF">ZIOFF_031924</name>
</gene>
<feature type="region of interest" description="Disordered" evidence="3">
    <location>
        <begin position="237"/>
        <end position="257"/>
    </location>
</feature>
<proteinExistence type="predicted"/>
<dbReference type="InterPro" id="IPR018247">
    <property type="entry name" value="EF_Hand_1_Ca_BS"/>
</dbReference>
<keyword evidence="1" id="KW-0677">Repeat</keyword>
<dbReference type="CDD" id="cd00051">
    <property type="entry name" value="EFh"/>
    <property type="match status" value="1"/>
</dbReference>
<comment type="caution">
    <text evidence="5">The sequence shown here is derived from an EMBL/GenBank/DDBJ whole genome shotgun (WGS) entry which is preliminary data.</text>
</comment>
<evidence type="ECO:0000259" key="4">
    <source>
        <dbReference type="PROSITE" id="PS50222"/>
    </source>
</evidence>
<dbReference type="Proteomes" id="UP000734854">
    <property type="component" value="Unassembled WGS sequence"/>
</dbReference>
<dbReference type="SMART" id="SM00054">
    <property type="entry name" value="EFh"/>
    <property type="match status" value="2"/>
</dbReference>
<keyword evidence="6" id="KW-1185">Reference proteome</keyword>
<dbReference type="EMBL" id="JACMSC010000009">
    <property type="protein sequence ID" value="KAG6506600.1"/>
    <property type="molecule type" value="Genomic_DNA"/>
</dbReference>
<keyword evidence="2" id="KW-0106">Calcium</keyword>
<sequence>MHSKTTITSEGLLTDGVVNVGIFQQRNLAIFPSSPLSSSSPVEVAVEPFFCGQHSESRSLLHLSACSNSGRSITIPEGKSYRPPKLPATKATVREHSCVLMAGIAASTVARVLAVDTTAKSVLAADTAASRVLAARQLPVVWWRPAQHPNMCKWPGQLLVACQWSAQPPVQLGACGRHNRQACASGQHSCQPRAGNQTIASRMLATNTATRHVQVARTTTSCVLCWPLVAIDVGKRERGGGDDLTENRSSRRRFGKKNGRVSKYKKVGEGETKKELKKMEVTKEMQEKIFNRFDANGDGKISLMELSDALRTMGSITDEEVKRTMDEIDINGDGDIDFNEFASFCRDNQNLMMNVVKAFKL</sequence>
<dbReference type="PROSITE" id="PS50222">
    <property type="entry name" value="EF_HAND_2"/>
    <property type="match status" value="2"/>
</dbReference>
<dbReference type="Gene3D" id="1.10.238.10">
    <property type="entry name" value="EF-hand"/>
    <property type="match status" value="1"/>
</dbReference>
<evidence type="ECO:0000256" key="2">
    <source>
        <dbReference type="ARBA" id="ARBA00022837"/>
    </source>
</evidence>
<feature type="compositionally biased region" description="Basic and acidic residues" evidence="3">
    <location>
        <begin position="237"/>
        <end position="249"/>
    </location>
</feature>
<organism evidence="5 6">
    <name type="scientific">Zingiber officinale</name>
    <name type="common">Ginger</name>
    <name type="synonym">Amomum zingiber</name>
    <dbReference type="NCBI Taxonomy" id="94328"/>
    <lineage>
        <taxon>Eukaryota</taxon>
        <taxon>Viridiplantae</taxon>
        <taxon>Streptophyta</taxon>
        <taxon>Embryophyta</taxon>
        <taxon>Tracheophyta</taxon>
        <taxon>Spermatophyta</taxon>
        <taxon>Magnoliopsida</taxon>
        <taxon>Liliopsida</taxon>
        <taxon>Zingiberales</taxon>
        <taxon>Zingiberaceae</taxon>
        <taxon>Zingiber</taxon>
    </lineage>
</organism>
<accession>A0A8J5L5U1</accession>
<evidence type="ECO:0000256" key="1">
    <source>
        <dbReference type="ARBA" id="ARBA00022737"/>
    </source>
</evidence>
<dbReference type="PROSITE" id="PS00018">
    <property type="entry name" value="EF_HAND_1"/>
    <property type="match status" value="2"/>
</dbReference>
<evidence type="ECO:0000313" key="5">
    <source>
        <dbReference type="EMBL" id="KAG6506600.1"/>
    </source>
</evidence>
<dbReference type="PANTHER" id="PTHR23050">
    <property type="entry name" value="CALCIUM BINDING PROTEIN"/>
    <property type="match status" value="1"/>
</dbReference>
<reference evidence="5 6" key="1">
    <citation type="submission" date="2020-08" db="EMBL/GenBank/DDBJ databases">
        <title>Plant Genome Project.</title>
        <authorList>
            <person name="Zhang R.-G."/>
        </authorList>
    </citation>
    <scope>NUCLEOTIDE SEQUENCE [LARGE SCALE GENOMIC DNA]</scope>
    <source>
        <tissue evidence="5">Rhizome</tissue>
    </source>
</reference>
<dbReference type="InterPro" id="IPR011992">
    <property type="entry name" value="EF-hand-dom_pair"/>
</dbReference>
<evidence type="ECO:0000313" key="6">
    <source>
        <dbReference type="Proteomes" id="UP000734854"/>
    </source>
</evidence>
<dbReference type="SUPFAM" id="SSF47473">
    <property type="entry name" value="EF-hand"/>
    <property type="match status" value="1"/>
</dbReference>
<dbReference type="InterPro" id="IPR050145">
    <property type="entry name" value="Centrin_CML-like"/>
</dbReference>
<name>A0A8J5L5U1_ZINOF</name>
<dbReference type="GO" id="GO:0005509">
    <property type="term" value="F:calcium ion binding"/>
    <property type="evidence" value="ECO:0007669"/>
    <property type="project" value="InterPro"/>
</dbReference>
<evidence type="ECO:0000256" key="3">
    <source>
        <dbReference type="SAM" id="MobiDB-lite"/>
    </source>
</evidence>